<gene>
    <name evidence="2" type="ORF">RND81_03G010800</name>
</gene>
<dbReference type="AlphaFoldDB" id="A0AAW1M6L3"/>
<dbReference type="EMBL" id="JBDFQZ010000003">
    <property type="protein sequence ID" value="KAK9740097.1"/>
    <property type="molecule type" value="Genomic_DNA"/>
</dbReference>
<protein>
    <recommendedName>
        <fullName evidence="1">DUF4283 domain-containing protein</fullName>
    </recommendedName>
</protein>
<evidence type="ECO:0000313" key="3">
    <source>
        <dbReference type="Proteomes" id="UP001443914"/>
    </source>
</evidence>
<dbReference type="Pfam" id="PF14111">
    <property type="entry name" value="DUF4283"/>
    <property type="match status" value="1"/>
</dbReference>
<evidence type="ECO:0000259" key="1">
    <source>
        <dbReference type="Pfam" id="PF14111"/>
    </source>
</evidence>
<feature type="domain" description="DUF4283" evidence="1">
    <location>
        <begin position="29"/>
        <end position="100"/>
    </location>
</feature>
<dbReference type="PANTHER" id="PTHR31286:SF167">
    <property type="entry name" value="OS09G0268800 PROTEIN"/>
    <property type="match status" value="1"/>
</dbReference>
<comment type="caution">
    <text evidence="2">The sequence shown here is derived from an EMBL/GenBank/DDBJ whole genome shotgun (WGS) entry which is preliminary data.</text>
</comment>
<dbReference type="PANTHER" id="PTHR31286">
    <property type="entry name" value="GLYCINE-RICH CELL WALL STRUCTURAL PROTEIN 1.8-LIKE"/>
    <property type="match status" value="1"/>
</dbReference>
<sequence>MSLFFFEESRNSRAISIEVEDFVEELKLWSFTLMGNVLGAKPSFKQTVDFVHLLLYNIIGEGVQFRFSTLDDMNNVLKARPWRFGAHSLILKQWSPTFLFEMDRV</sequence>
<dbReference type="InterPro" id="IPR040256">
    <property type="entry name" value="At4g02000-like"/>
</dbReference>
<accession>A0AAW1M6L3</accession>
<evidence type="ECO:0000313" key="2">
    <source>
        <dbReference type="EMBL" id="KAK9740097.1"/>
    </source>
</evidence>
<name>A0AAW1M6L3_SAPOF</name>
<dbReference type="InterPro" id="IPR025558">
    <property type="entry name" value="DUF4283"/>
</dbReference>
<reference evidence="2" key="1">
    <citation type="submission" date="2024-03" db="EMBL/GenBank/DDBJ databases">
        <title>WGS assembly of Saponaria officinalis var. Norfolk2.</title>
        <authorList>
            <person name="Jenkins J."/>
            <person name="Shu S."/>
            <person name="Grimwood J."/>
            <person name="Barry K."/>
            <person name="Goodstein D."/>
            <person name="Schmutz J."/>
            <person name="Leebens-Mack J."/>
            <person name="Osbourn A."/>
        </authorList>
    </citation>
    <scope>NUCLEOTIDE SEQUENCE [LARGE SCALE GENOMIC DNA]</scope>
    <source>
        <strain evidence="2">JIC</strain>
    </source>
</reference>
<keyword evidence="3" id="KW-1185">Reference proteome</keyword>
<organism evidence="2 3">
    <name type="scientific">Saponaria officinalis</name>
    <name type="common">Common soapwort</name>
    <name type="synonym">Lychnis saponaria</name>
    <dbReference type="NCBI Taxonomy" id="3572"/>
    <lineage>
        <taxon>Eukaryota</taxon>
        <taxon>Viridiplantae</taxon>
        <taxon>Streptophyta</taxon>
        <taxon>Embryophyta</taxon>
        <taxon>Tracheophyta</taxon>
        <taxon>Spermatophyta</taxon>
        <taxon>Magnoliopsida</taxon>
        <taxon>eudicotyledons</taxon>
        <taxon>Gunneridae</taxon>
        <taxon>Pentapetalae</taxon>
        <taxon>Caryophyllales</taxon>
        <taxon>Caryophyllaceae</taxon>
        <taxon>Caryophylleae</taxon>
        <taxon>Saponaria</taxon>
    </lineage>
</organism>
<proteinExistence type="predicted"/>
<dbReference type="Proteomes" id="UP001443914">
    <property type="component" value="Unassembled WGS sequence"/>
</dbReference>